<organism evidence="1 2">
    <name type="scientific">Rothia aeria</name>
    <dbReference type="NCBI Taxonomy" id="172042"/>
    <lineage>
        <taxon>Bacteria</taxon>
        <taxon>Bacillati</taxon>
        <taxon>Actinomycetota</taxon>
        <taxon>Actinomycetes</taxon>
        <taxon>Micrococcales</taxon>
        <taxon>Micrococcaceae</taxon>
        <taxon>Rothia</taxon>
    </lineage>
</organism>
<keyword evidence="2" id="KW-1185">Reference proteome</keyword>
<dbReference type="KEGG" id="raj:RA11412_1650"/>
<proteinExistence type="predicted"/>
<protein>
    <submittedName>
        <fullName evidence="1">Uncharacterized protein</fullName>
    </submittedName>
</protein>
<sequence length="41" mass="5100">MILAYGEGYWHKGHTVDQPQDYYDWEEKYRNDNNLKPYTME</sequence>
<dbReference type="AlphaFoldDB" id="A0A2Z5R3T4"/>
<reference evidence="1 2" key="1">
    <citation type="submission" date="2016-10" db="EMBL/GenBank/DDBJ databases">
        <title>Genome sequence of Rothia aeria strain JCM11412.</title>
        <authorList>
            <person name="Nambu T."/>
        </authorList>
    </citation>
    <scope>NUCLEOTIDE SEQUENCE [LARGE SCALE GENOMIC DNA]</scope>
    <source>
        <strain evidence="1 2">JCM 11412</strain>
    </source>
</reference>
<evidence type="ECO:0000313" key="1">
    <source>
        <dbReference type="EMBL" id="BAV87949.1"/>
    </source>
</evidence>
<dbReference type="Proteomes" id="UP000250241">
    <property type="component" value="Chromosome"/>
</dbReference>
<name>A0A2Z5R3T4_9MICC</name>
<evidence type="ECO:0000313" key="2">
    <source>
        <dbReference type="Proteomes" id="UP000250241"/>
    </source>
</evidence>
<gene>
    <name evidence="1" type="ORF">RA11412_1650</name>
</gene>
<dbReference type="EMBL" id="AP017895">
    <property type="protein sequence ID" value="BAV87949.1"/>
    <property type="molecule type" value="Genomic_DNA"/>
</dbReference>
<accession>A0A2Z5R3T4</accession>